<organism evidence="2 3">
    <name type="scientific">Candidatus Magnetoglobus multicellularis str. Araruama</name>
    <dbReference type="NCBI Taxonomy" id="890399"/>
    <lineage>
        <taxon>Bacteria</taxon>
        <taxon>Pseudomonadati</taxon>
        <taxon>Thermodesulfobacteriota</taxon>
        <taxon>Desulfobacteria</taxon>
        <taxon>Desulfobacterales</taxon>
        <taxon>Desulfobacteraceae</taxon>
        <taxon>Candidatus Magnetoglobus</taxon>
    </lineage>
</organism>
<proteinExistence type="predicted"/>
<gene>
    <name evidence="2" type="ORF">OMM_07655</name>
</gene>
<dbReference type="SUPFAM" id="SSF54523">
    <property type="entry name" value="Pili subunits"/>
    <property type="match status" value="1"/>
</dbReference>
<dbReference type="NCBIfam" id="TIGR02532">
    <property type="entry name" value="IV_pilin_GFxxxE"/>
    <property type="match status" value="1"/>
</dbReference>
<evidence type="ECO:0000256" key="1">
    <source>
        <dbReference type="SAM" id="Phobius"/>
    </source>
</evidence>
<dbReference type="AlphaFoldDB" id="A0A1V1PBX4"/>
<evidence type="ECO:0000313" key="3">
    <source>
        <dbReference type="Proteomes" id="UP000189670"/>
    </source>
</evidence>
<keyword evidence="1" id="KW-1133">Transmembrane helix</keyword>
<comment type="caution">
    <text evidence="2">The sequence shown here is derived from an EMBL/GenBank/DDBJ whole genome shotgun (WGS) entry which is preliminary data.</text>
</comment>
<dbReference type="Proteomes" id="UP000189670">
    <property type="component" value="Unassembled WGS sequence"/>
</dbReference>
<dbReference type="InterPro" id="IPR045584">
    <property type="entry name" value="Pilin-like"/>
</dbReference>
<name>A0A1V1PBX4_9BACT</name>
<keyword evidence="1" id="KW-0472">Membrane</keyword>
<evidence type="ECO:0000313" key="2">
    <source>
        <dbReference type="EMBL" id="ETR72195.1"/>
    </source>
</evidence>
<accession>A0A1V1PBX4</accession>
<dbReference type="Gene3D" id="3.30.700.10">
    <property type="entry name" value="Glycoprotein, Type 4 Pilin"/>
    <property type="match status" value="1"/>
</dbReference>
<dbReference type="EMBL" id="ATBP01000174">
    <property type="protein sequence ID" value="ETR72195.1"/>
    <property type="molecule type" value="Genomic_DNA"/>
</dbReference>
<protein>
    <submittedName>
        <fullName evidence="2">Pilin assembly protein</fullName>
    </submittedName>
</protein>
<reference evidence="3" key="1">
    <citation type="submission" date="2012-11" db="EMBL/GenBank/DDBJ databases">
        <authorList>
            <person name="Lucero-Rivera Y.E."/>
            <person name="Tovar-Ramirez D."/>
        </authorList>
    </citation>
    <scope>NUCLEOTIDE SEQUENCE [LARGE SCALE GENOMIC DNA]</scope>
    <source>
        <strain evidence="3">Araruama</strain>
    </source>
</reference>
<dbReference type="InterPro" id="IPR012902">
    <property type="entry name" value="N_methyl_site"/>
</dbReference>
<dbReference type="PIRSF" id="PIRSF021292">
    <property type="entry name" value="Competence_ComGD"/>
    <property type="match status" value="1"/>
</dbReference>
<sequence>MRKHKIVTIIRCHFAKRKTNGYGFTLIELMFVMAIFSVLAAVGLYSVNQYLPRQRKLAAVRIIKADMVKARVHAIRERQNQTLDIQNNKYRIHDNSETFIERNFENDYGWGEIQIQSDSDPVFNPDGTITDISTIVIDSGDSEPLSITMTITGNISIEE</sequence>
<keyword evidence="1" id="KW-0812">Transmembrane</keyword>
<dbReference type="Pfam" id="PF07963">
    <property type="entry name" value="N_methyl"/>
    <property type="match status" value="1"/>
</dbReference>
<dbReference type="InterPro" id="IPR016785">
    <property type="entry name" value="ComGD"/>
</dbReference>
<dbReference type="GO" id="GO:0030420">
    <property type="term" value="P:establishment of competence for transformation"/>
    <property type="evidence" value="ECO:0007669"/>
    <property type="project" value="InterPro"/>
</dbReference>
<feature type="transmembrane region" description="Helical" evidence="1">
    <location>
        <begin position="21"/>
        <end position="45"/>
    </location>
</feature>